<dbReference type="Pfam" id="PF00717">
    <property type="entry name" value="Peptidase_S24"/>
    <property type="match status" value="1"/>
</dbReference>
<dbReference type="InterPro" id="IPR015927">
    <property type="entry name" value="Peptidase_S24_S26A/B/C"/>
</dbReference>
<dbReference type="AlphaFoldDB" id="A0A412G779"/>
<dbReference type="InterPro" id="IPR036286">
    <property type="entry name" value="LexA/Signal_pep-like_sf"/>
</dbReference>
<name>A0A412G779_9BACT</name>
<dbReference type="Proteomes" id="UP000285864">
    <property type="component" value="Unassembled WGS sequence"/>
</dbReference>
<organism evidence="2 3">
    <name type="scientific">Phocaeicola coprocola</name>
    <dbReference type="NCBI Taxonomy" id="310298"/>
    <lineage>
        <taxon>Bacteria</taxon>
        <taxon>Pseudomonadati</taxon>
        <taxon>Bacteroidota</taxon>
        <taxon>Bacteroidia</taxon>
        <taxon>Bacteroidales</taxon>
        <taxon>Bacteroidaceae</taxon>
        <taxon>Phocaeicola</taxon>
    </lineage>
</organism>
<protein>
    <submittedName>
        <fullName evidence="2">S24 family peptidase</fullName>
    </submittedName>
</protein>
<gene>
    <name evidence="2" type="ORF">DWY20_14525</name>
</gene>
<evidence type="ECO:0000313" key="2">
    <source>
        <dbReference type="EMBL" id="RGR88803.1"/>
    </source>
</evidence>
<dbReference type="CDD" id="cd06529">
    <property type="entry name" value="S24_LexA-like"/>
    <property type="match status" value="1"/>
</dbReference>
<keyword evidence="3" id="KW-1185">Reference proteome</keyword>
<sequence>MELFSIRIQRTFQLVSTYDEVIEALKSGEIRVPVPVLTGMNGSKYLLQPSPYNASESDKWGFTEFTIHSEKFNVPSLETPNDGTWFQGGPLLRGLHLAETESEVQGFFRNLSVYARRYSPFNKGYKRLFVHESALPQLGLTLDRELIYSQRLEKLKELDGAPQYVNYEERFGIPYYNMGFSTDFNKIFGTHYAVPDFEIIYKPFKDAEVYCNAKGDGMIPVISDGDVVALKEVQLKDIVYGEIYAIAMNDDSGIIRVIRRGSDSFKLRLSAINVYYKDIEIDTRGILKIYKVMGCIKHF</sequence>
<reference evidence="2 3" key="1">
    <citation type="submission" date="2018-08" db="EMBL/GenBank/DDBJ databases">
        <title>A genome reference for cultivated species of the human gut microbiota.</title>
        <authorList>
            <person name="Zou Y."/>
            <person name="Xue W."/>
            <person name="Luo G."/>
        </authorList>
    </citation>
    <scope>NUCLEOTIDE SEQUENCE [LARGE SCALE GENOMIC DNA]</scope>
    <source>
        <strain evidence="2 3">AF24-2</strain>
    </source>
</reference>
<dbReference type="InterPro" id="IPR039418">
    <property type="entry name" value="LexA-like"/>
</dbReference>
<evidence type="ECO:0000259" key="1">
    <source>
        <dbReference type="Pfam" id="PF00717"/>
    </source>
</evidence>
<feature type="domain" description="Peptidase S24/S26A/S26B/S26C" evidence="1">
    <location>
        <begin position="206"/>
        <end position="283"/>
    </location>
</feature>
<dbReference type="Gene3D" id="2.10.109.10">
    <property type="entry name" value="Umud Fragment, subunit A"/>
    <property type="match status" value="1"/>
</dbReference>
<dbReference type="SUPFAM" id="SSF51306">
    <property type="entry name" value="LexA/Signal peptidase"/>
    <property type="match status" value="1"/>
</dbReference>
<comment type="caution">
    <text evidence="2">The sequence shown here is derived from an EMBL/GenBank/DDBJ whole genome shotgun (WGS) entry which is preliminary data.</text>
</comment>
<evidence type="ECO:0000313" key="3">
    <source>
        <dbReference type="Proteomes" id="UP000285864"/>
    </source>
</evidence>
<dbReference type="EMBL" id="QRUU01000131">
    <property type="protein sequence ID" value="RGR88803.1"/>
    <property type="molecule type" value="Genomic_DNA"/>
</dbReference>
<accession>A0A412G779</accession>
<proteinExistence type="predicted"/>